<evidence type="ECO:0000313" key="2">
    <source>
        <dbReference type="Proteomes" id="UP000006380"/>
    </source>
</evidence>
<dbReference type="AlphaFoldDB" id="A7H163"/>
<reference evidence="1" key="1">
    <citation type="submission" date="2016-07" db="EMBL/GenBank/DDBJ databases">
        <title>Comparative genomics of the Campylobacter concisus group.</title>
        <authorList>
            <person name="Miller W.G."/>
            <person name="Yee E."/>
            <person name="Chapman M.H."/>
            <person name="Huynh S."/>
            <person name="Bono J.L."/>
            <person name="On S.L.W."/>
            <person name="StLeger J."/>
            <person name="Foster G."/>
            <person name="Parker C.T."/>
        </authorList>
    </citation>
    <scope>NUCLEOTIDE SEQUENCE</scope>
    <source>
        <strain evidence="1">525.92</strain>
    </source>
</reference>
<keyword evidence="2" id="KW-1185">Reference proteome</keyword>
<sequence>MQGILFNLKTSPAKPSSEVSLKEVTCKNSVVTQRCILKNFENFDFDKLAGKQKQELKEVIKHGTIEFYCKKMMTPHDIEVLNILELGAFDMRWVYETQTGKIFEEVLTRYEADCKR</sequence>
<evidence type="ECO:0000313" key="1">
    <source>
        <dbReference type="EMBL" id="EAU00885.2"/>
    </source>
</evidence>
<accession>A7H163</accession>
<name>A7H163_CAMC5</name>
<dbReference type="EMBL" id="CP000767">
    <property type="protein sequence ID" value="EAU00885.2"/>
    <property type="molecule type" value="Genomic_DNA"/>
</dbReference>
<protein>
    <submittedName>
        <fullName evidence="1">Uncharacterized protein</fullName>
    </submittedName>
</protein>
<gene>
    <name evidence="1" type="ORF">CCV52592_2089</name>
</gene>
<dbReference type="KEGG" id="ccv:CCV52592_2089"/>
<organism evidence="1 2">
    <name type="scientific">Campylobacter curvus (strain 525.92)</name>
    <dbReference type="NCBI Taxonomy" id="360105"/>
    <lineage>
        <taxon>Bacteria</taxon>
        <taxon>Pseudomonadati</taxon>
        <taxon>Campylobacterota</taxon>
        <taxon>Epsilonproteobacteria</taxon>
        <taxon>Campylobacterales</taxon>
        <taxon>Campylobacteraceae</taxon>
        <taxon>Campylobacter</taxon>
    </lineage>
</organism>
<dbReference type="Proteomes" id="UP000006380">
    <property type="component" value="Chromosome"/>
</dbReference>
<proteinExistence type="predicted"/>